<dbReference type="OrthoDB" id="6120799at2"/>
<proteinExistence type="predicted"/>
<dbReference type="Proteomes" id="UP000267585">
    <property type="component" value="Unassembled WGS sequence"/>
</dbReference>
<reference evidence="1 2" key="1">
    <citation type="submission" date="2018-11" db="EMBL/GenBank/DDBJ databases">
        <title>Arenibacter aquaticus sp.nov., a marine bacterium isolated from surface seawater in the South China Sea.</title>
        <authorList>
            <person name="Guo J."/>
            <person name="Sun J."/>
        </authorList>
    </citation>
    <scope>NUCLEOTIDE SEQUENCE [LARGE SCALE GENOMIC DNA]</scope>
    <source>
        <strain evidence="1 2">GUO666</strain>
    </source>
</reference>
<name>A0A430K643_9FLAO</name>
<dbReference type="EMBL" id="RQPJ01000002">
    <property type="protein sequence ID" value="RTE54479.1"/>
    <property type="molecule type" value="Genomic_DNA"/>
</dbReference>
<evidence type="ECO:0000313" key="1">
    <source>
        <dbReference type="EMBL" id="RTE54479.1"/>
    </source>
</evidence>
<evidence type="ECO:0000313" key="2">
    <source>
        <dbReference type="Proteomes" id="UP000267585"/>
    </source>
</evidence>
<organism evidence="1 2">
    <name type="scientific">Arenibacter aquaticus</name>
    <dbReference type="NCBI Taxonomy" id="2489054"/>
    <lineage>
        <taxon>Bacteria</taxon>
        <taxon>Pseudomonadati</taxon>
        <taxon>Bacteroidota</taxon>
        <taxon>Flavobacteriia</taxon>
        <taxon>Flavobacteriales</taxon>
        <taxon>Flavobacteriaceae</taxon>
        <taxon>Arenibacter</taxon>
    </lineage>
</organism>
<dbReference type="SUPFAM" id="SSF52833">
    <property type="entry name" value="Thioredoxin-like"/>
    <property type="match status" value="1"/>
</dbReference>
<accession>A0A430K643</accession>
<keyword evidence="2" id="KW-1185">Reference proteome</keyword>
<dbReference type="RefSeq" id="WP_126161212.1">
    <property type="nucleotide sequence ID" value="NZ_RQPJ01000002.1"/>
</dbReference>
<sequence>MEQETLQKETTALIEEGLEKAMGYNDYRSLMATLALEGKSTGKNQNEELANYTLLNERRMKRLDKTIKVDADTETKIKDFDKKVTWLVLTESWCGDAAQTIPVMNKLAVLNDHISLKLLLRDENVELMQRFLSNGAKAIPKLIAVDGDTTEVIGEWGSRPTAAAKMVMEEKANFGRLRPEFKQTLQQWYNKDKGQNTIKDLLSMLFLK</sequence>
<dbReference type="Gene3D" id="3.40.30.10">
    <property type="entry name" value="Glutaredoxin"/>
    <property type="match status" value="1"/>
</dbReference>
<dbReference type="AlphaFoldDB" id="A0A430K643"/>
<gene>
    <name evidence="1" type="ORF">EHW67_04750</name>
</gene>
<dbReference type="Pfam" id="PF14595">
    <property type="entry name" value="Thioredoxin_9"/>
    <property type="match status" value="1"/>
</dbReference>
<comment type="caution">
    <text evidence="1">The sequence shown here is derived from an EMBL/GenBank/DDBJ whole genome shotgun (WGS) entry which is preliminary data.</text>
</comment>
<dbReference type="InterPro" id="IPR036249">
    <property type="entry name" value="Thioredoxin-like_sf"/>
</dbReference>
<protein>
    <submittedName>
        <fullName evidence="1">Thioredoxin family protein</fullName>
    </submittedName>
</protein>